<dbReference type="InParanoid" id="A0A251TLP9"/>
<keyword evidence="4" id="KW-1185">Reference proteome</keyword>
<evidence type="ECO:0000256" key="1">
    <source>
        <dbReference type="SAM" id="MobiDB-lite"/>
    </source>
</evidence>
<sequence>MASSDSSRVDPHTSDVPPHTFSDNPPHTSDADIVGPSADNRVDSHKIPTNTEHQELKIILFVTKGIMLTVNEQTKSLGWRTTTKKIGEVIV</sequence>
<name>A0A251TLP9_HELAN</name>
<reference evidence="2" key="3">
    <citation type="submission" date="2020-06" db="EMBL/GenBank/DDBJ databases">
        <title>Helianthus annuus Genome sequencing and assembly Release 2.</title>
        <authorList>
            <person name="Gouzy J."/>
            <person name="Langlade N."/>
            <person name="Munos S."/>
        </authorList>
    </citation>
    <scope>NUCLEOTIDE SEQUENCE</scope>
    <source>
        <tissue evidence="2">Leaves</tissue>
    </source>
</reference>
<proteinExistence type="predicted"/>
<dbReference type="AlphaFoldDB" id="A0A251TLP9"/>
<feature type="region of interest" description="Disordered" evidence="1">
    <location>
        <begin position="1"/>
        <end position="49"/>
    </location>
</feature>
<protein>
    <submittedName>
        <fullName evidence="3">Uncharacterized protein</fullName>
    </submittedName>
</protein>
<evidence type="ECO:0000313" key="4">
    <source>
        <dbReference type="Proteomes" id="UP000215914"/>
    </source>
</evidence>
<organism evidence="3 4">
    <name type="scientific">Helianthus annuus</name>
    <name type="common">Common sunflower</name>
    <dbReference type="NCBI Taxonomy" id="4232"/>
    <lineage>
        <taxon>Eukaryota</taxon>
        <taxon>Viridiplantae</taxon>
        <taxon>Streptophyta</taxon>
        <taxon>Embryophyta</taxon>
        <taxon>Tracheophyta</taxon>
        <taxon>Spermatophyta</taxon>
        <taxon>Magnoliopsida</taxon>
        <taxon>eudicotyledons</taxon>
        <taxon>Gunneridae</taxon>
        <taxon>Pentapetalae</taxon>
        <taxon>asterids</taxon>
        <taxon>campanulids</taxon>
        <taxon>Asterales</taxon>
        <taxon>Asteraceae</taxon>
        <taxon>Asteroideae</taxon>
        <taxon>Heliantheae alliance</taxon>
        <taxon>Heliantheae</taxon>
        <taxon>Helianthus</taxon>
    </lineage>
</organism>
<evidence type="ECO:0000313" key="3">
    <source>
        <dbReference type="EMBL" id="OTG10911.1"/>
    </source>
</evidence>
<dbReference type="Proteomes" id="UP000215914">
    <property type="component" value="Chromosome 10"/>
</dbReference>
<reference evidence="2 4" key="1">
    <citation type="journal article" date="2017" name="Nature">
        <title>The sunflower genome provides insights into oil metabolism, flowering and Asterid evolution.</title>
        <authorList>
            <person name="Badouin H."/>
            <person name="Gouzy J."/>
            <person name="Grassa C.J."/>
            <person name="Murat F."/>
            <person name="Staton S.E."/>
            <person name="Cottret L."/>
            <person name="Lelandais-Briere C."/>
            <person name="Owens G.L."/>
            <person name="Carrere S."/>
            <person name="Mayjonade B."/>
            <person name="Legrand L."/>
            <person name="Gill N."/>
            <person name="Kane N.C."/>
            <person name="Bowers J.E."/>
            <person name="Hubner S."/>
            <person name="Bellec A."/>
            <person name="Berard A."/>
            <person name="Berges H."/>
            <person name="Blanchet N."/>
            <person name="Boniface M.C."/>
            <person name="Brunel D."/>
            <person name="Catrice O."/>
            <person name="Chaidir N."/>
            <person name="Claudel C."/>
            <person name="Donnadieu C."/>
            <person name="Faraut T."/>
            <person name="Fievet G."/>
            <person name="Helmstetter N."/>
            <person name="King M."/>
            <person name="Knapp S.J."/>
            <person name="Lai Z."/>
            <person name="Le Paslier M.C."/>
            <person name="Lippi Y."/>
            <person name="Lorenzon L."/>
            <person name="Mandel J.R."/>
            <person name="Marage G."/>
            <person name="Marchand G."/>
            <person name="Marquand E."/>
            <person name="Bret-Mestries E."/>
            <person name="Morien E."/>
            <person name="Nambeesan S."/>
            <person name="Nguyen T."/>
            <person name="Pegot-Espagnet P."/>
            <person name="Pouilly N."/>
            <person name="Raftis F."/>
            <person name="Sallet E."/>
            <person name="Schiex T."/>
            <person name="Thomas J."/>
            <person name="Vandecasteele C."/>
            <person name="Vares D."/>
            <person name="Vear F."/>
            <person name="Vautrin S."/>
            <person name="Crespi M."/>
            <person name="Mangin B."/>
            <person name="Burke J.M."/>
            <person name="Salse J."/>
            <person name="Munos S."/>
            <person name="Vincourt P."/>
            <person name="Rieseberg L.H."/>
            <person name="Langlade N.B."/>
        </authorList>
    </citation>
    <scope>NUCLEOTIDE SEQUENCE [LARGE SCALE GENOMIC DNA]</scope>
    <source>
        <strain evidence="4">cv. SF193</strain>
        <tissue evidence="2">Leaves</tissue>
    </source>
</reference>
<dbReference type="EMBL" id="MNCJ02000325">
    <property type="protein sequence ID" value="KAF5785706.1"/>
    <property type="molecule type" value="Genomic_DNA"/>
</dbReference>
<dbReference type="Gramene" id="mRNA:HanXRQr2_Chr10g0431821">
    <property type="protein sequence ID" value="mRNA:HanXRQr2_Chr10g0431821"/>
    <property type="gene ID" value="HanXRQr2_Chr10g0431821"/>
</dbReference>
<dbReference type="EMBL" id="CM007899">
    <property type="protein sequence ID" value="OTG10911.1"/>
    <property type="molecule type" value="Genomic_DNA"/>
</dbReference>
<evidence type="ECO:0000313" key="2">
    <source>
        <dbReference type="EMBL" id="KAF5785706.1"/>
    </source>
</evidence>
<feature type="compositionally biased region" description="Basic and acidic residues" evidence="1">
    <location>
        <begin position="40"/>
        <end position="49"/>
    </location>
</feature>
<gene>
    <name evidence="3" type="ORF">HannXRQ_Chr10g0292961</name>
    <name evidence="2" type="ORF">HanXRQr2_Chr10g0431821</name>
</gene>
<accession>A0A251TLP9</accession>
<reference evidence="3" key="2">
    <citation type="submission" date="2017-02" db="EMBL/GenBank/DDBJ databases">
        <title>Sunflower complete genome.</title>
        <authorList>
            <person name="Langlade N."/>
            <person name="Munos S."/>
        </authorList>
    </citation>
    <scope>NUCLEOTIDE SEQUENCE [LARGE SCALE GENOMIC DNA]</scope>
    <source>
        <tissue evidence="3">Leaves</tissue>
    </source>
</reference>